<evidence type="ECO:0000256" key="5">
    <source>
        <dbReference type="ARBA" id="ARBA00049269"/>
    </source>
</evidence>
<dbReference type="HAMAP" id="MF_00229">
    <property type="entry name" value="His_ammonia_lyase"/>
    <property type="match status" value="1"/>
</dbReference>
<evidence type="ECO:0000256" key="3">
    <source>
        <dbReference type="ARBA" id="ARBA00022808"/>
    </source>
</evidence>
<dbReference type="Proteomes" id="UP000215027">
    <property type="component" value="Chromosome I"/>
</dbReference>
<evidence type="ECO:0000256" key="2">
    <source>
        <dbReference type="ARBA" id="ARBA00012994"/>
    </source>
</evidence>
<dbReference type="GO" id="GO:0019557">
    <property type="term" value="P:L-histidine catabolic process to glutamate and formate"/>
    <property type="evidence" value="ECO:0007669"/>
    <property type="project" value="UniProtKB-UniPathway"/>
</dbReference>
<proteinExistence type="inferred from homology"/>
<dbReference type="UniPathway" id="UPA00379">
    <property type="reaction ID" value="UER00549"/>
</dbReference>
<protein>
    <recommendedName>
        <fullName evidence="2 6">Histidine ammonia-lyase</fullName>
        <shortName evidence="6">Histidase</shortName>
        <ecNumber evidence="2 6">4.3.1.3</ecNumber>
    </recommendedName>
</protein>
<evidence type="ECO:0000313" key="11">
    <source>
        <dbReference type="Proteomes" id="UP000215027"/>
    </source>
</evidence>
<dbReference type="InterPro" id="IPR008948">
    <property type="entry name" value="L-Aspartase-like"/>
</dbReference>
<dbReference type="NCBIfam" id="NF006871">
    <property type="entry name" value="PRK09367.1"/>
    <property type="match status" value="1"/>
</dbReference>
<dbReference type="EC" id="4.3.1.3" evidence="2 6"/>
<dbReference type="SUPFAM" id="SSF48557">
    <property type="entry name" value="L-aspartase-like"/>
    <property type="match status" value="1"/>
</dbReference>
<gene>
    <name evidence="6 10" type="primary">hutH</name>
    <name evidence="10" type="ORF">CFX0092_A0795</name>
</gene>
<dbReference type="InterPro" id="IPR005921">
    <property type="entry name" value="HutH"/>
</dbReference>
<evidence type="ECO:0000256" key="6">
    <source>
        <dbReference type="HAMAP-Rule" id="MF_00229"/>
    </source>
</evidence>
<reference evidence="10" key="1">
    <citation type="submission" date="2016-01" db="EMBL/GenBank/DDBJ databases">
        <authorList>
            <person name="Mcilroy J.S."/>
            <person name="Karst M S."/>
            <person name="Albertsen M."/>
        </authorList>
    </citation>
    <scope>NUCLEOTIDE SEQUENCE</scope>
    <source>
        <strain evidence="10">Cfx-K</strain>
    </source>
</reference>
<name>A0A170PEM6_9CHLR</name>
<dbReference type="GO" id="GO:0019556">
    <property type="term" value="P:L-histidine catabolic process to glutamate and formamide"/>
    <property type="evidence" value="ECO:0007669"/>
    <property type="project" value="UniProtKB-UniPathway"/>
</dbReference>
<feature type="modified residue" description="2,3-didehydroalanine (Ser)" evidence="6">
    <location>
        <position position="143"/>
    </location>
</feature>
<dbReference type="PANTHER" id="PTHR10362">
    <property type="entry name" value="HISTIDINE AMMONIA-LYASE"/>
    <property type="match status" value="1"/>
</dbReference>
<sequence>MESLLISGDQLKVDDVVAVAFGRPVALDPAVLPGMERSRAAVERLVAEGRVVYGITTGFGRFKDRLISPDEVRQLQLNLVRSHAVGVGPDLPETAVRAMMLARANTLALGYSGARPAIVRLLLDMLNAGLTPRIPAQGSLGASGDLAPLAHLALVVIGEGEARLNGRLMPGGEALAAAGLRPIALEAKEGLALLNGTAQMVGMGALLVRRAVNLALTADVVACLSLEALHGTDRAYDARVHALRPHPRQINCADFLRRGLAGSRFLRADDPNNVQDAYTLRCVPQVHGAVRDSIAYAQWVIDIELNTVNDNPIIFVDEAGTIDVISAGNFHGEPVALAMDYAALGLTELGNMSERRCARLVDADSNGGVLPMFLTEQGGLQSGLMMAHYSAAALASENKVLAHPSSADTIPTSANVEDHVSMGAAAVRHAGQILEHVETIVGIELLLAAQGVDFRCRAMGLTPAALGEGTAVAYRLLREQVPFLAEDVALYPLIEAARRVVAEGVIKEAVEKRLNLT</sequence>
<dbReference type="AlphaFoldDB" id="A0A170PEM6"/>
<dbReference type="KEGG" id="pbf:CFX0092_A0795"/>
<comment type="pathway">
    <text evidence="1 6 8">Amino-acid degradation; L-histidine degradation into L-glutamate; N-formimidoyl-L-glutamate from L-histidine: step 1/3.</text>
</comment>
<keyword evidence="11" id="KW-1185">Reference proteome</keyword>
<evidence type="ECO:0000313" key="10">
    <source>
        <dbReference type="EMBL" id="CUS02673.2"/>
    </source>
</evidence>
<comment type="catalytic activity">
    <reaction evidence="5 6 8">
        <text>L-histidine = trans-urocanate + NH4(+)</text>
        <dbReference type="Rhea" id="RHEA:21232"/>
        <dbReference type="ChEBI" id="CHEBI:17771"/>
        <dbReference type="ChEBI" id="CHEBI:28938"/>
        <dbReference type="ChEBI" id="CHEBI:57595"/>
        <dbReference type="EC" id="4.3.1.3"/>
    </reaction>
</comment>
<dbReference type="FunFam" id="1.20.200.10:FF:000003">
    <property type="entry name" value="Histidine ammonia-lyase"/>
    <property type="match status" value="1"/>
</dbReference>
<evidence type="ECO:0000256" key="4">
    <source>
        <dbReference type="ARBA" id="ARBA00023239"/>
    </source>
</evidence>
<comment type="PTM">
    <text evidence="6">Contains an active site 4-methylidene-imidazol-5-one (MIO), which is formed autocatalytically by cyclization and dehydration of residues Ala-Ser-Gly.</text>
</comment>
<dbReference type="OrthoDB" id="9806955at2"/>
<dbReference type="NCBIfam" id="TIGR01225">
    <property type="entry name" value="hutH"/>
    <property type="match status" value="1"/>
</dbReference>
<dbReference type="InterPro" id="IPR024083">
    <property type="entry name" value="Fumarase/histidase_N"/>
</dbReference>
<comment type="subcellular location">
    <subcellularLocation>
        <location evidence="6 9">Cytoplasm</location>
    </subcellularLocation>
</comment>
<feature type="cross-link" description="5-imidazolinone (Ala-Gly)" evidence="6">
    <location>
        <begin position="142"/>
        <end position="144"/>
    </location>
</feature>
<comment type="similarity">
    <text evidence="6 7">Belongs to the PAL/histidase family.</text>
</comment>
<evidence type="ECO:0000256" key="1">
    <source>
        <dbReference type="ARBA" id="ARBA00005113"/>
    </source>
</evidence>
<accession>A0A170PEM6</accession>
<dbReference type="GO" id="GO:0005737">
    <property type="term" value="C:cytoplasm"/>
    <property type="evidence" value="ECO:0007669"/>
    <property type="project" value="UniProtKB-SubCell"/>
</dbReference>
<organism evidence="10 11">
    <name type="scientific">Candidatus Promineifilum breve</name>
    <dbReference type="NCBI Taxonomy" id="1806508"/>
    <lineage>
        <taxon>Bacteria</taxon>
        <taxon>Bacillati</taxon>
        <taxon>Chloroflexota</taxon>
        <taxon>Ardenticatenia</taxon>
        <taxon>Candidatus Promineifilales</taxon>
        <taxon>Candidatus Promineifilaceae</taxon>
        <taxon>Candidatus Promineifilum</taxon>
    </lineage>
</organism>
<dbReference type="Gene3D" id="1.10.275.10">
    <property type="entry name" value="Fumarase/aspartase (N-terminal domain)"/>
    <property type="match status" value="1"/>
</dbReference>
<evidence type="ECO:0000256" key="8">
    <source>
        <dbReference type="RuleBase" id="RU004479"/>
    </source>
</evidence>
<dbReference type="PROSITE" id="PS00488">
    <property type="entry name" value="PAL_HISTIDASE"/>
    <property type="match status" value="1"/>
</dbReference>
<dbReference type="InterPro" id="IPR001106">
    <property type="entry name" value="Aromatic_Lyase"/>
</dbReference>
<dbReference type="EMBL" id="LN890655">
    <property type="protein sequence ID" value="CUS02673.2"/>
    <property type="molecule type" value="Genomic_DNA"/>
</dbReference>
<dbReference type="Gene3D" id="1.20.200.10">
    <property type="entry name" value="Fumarase/aspartase (Central domain)"/>
    <property type="match status" value="1"/>
</dbReference>
<evidence type="ECO:0000256" key="9">
    <source>
        <dbReference type="RuleBase" id="RU004480"/>
    </source>
</evidence>
<dbReference type="InterPro" id="IPR022313">
    <property type="entry name" value="Phe/His_NH3-lyase_AS"/>
</dbReference>
<dbReference type="GO" id="GO:0004397">
    <property type="term" value="F:histidine ammonia-lyase activity"/>
    <property type="evidence" value="ECO:0007669"/>
    <property type="project" value="UniProtKB-UniRule"/>
</dbReference>
<keyword evidence="6" id="KW-0963">Cytoplasm</keyword>
<dbReference type="FunFam" id="1.10.275.10:FF:000005">
    <property type="entry name" value="Histidine ammonia-lyase"/>
    <property type="match status" value="1"/>
</dbReference>
<dbReference type="Pfam" id="PF00221">
    <property type="entry name" value="Lyase_aromatic"/>
    <property type="match status" value="1"/>
</dbReference>
<keyword evidence="4 6" id="KW-0456">Lyase</keyword>
<evidence type="ECO:0000256" key="7">
    <source>
        <dbReference type="RuleBase" id="RU003954"/>
    </source>
</evidence>
<dbReference type="CDD" id="cd00332">
    <property type="entry name" value="PAL-HAL"/>
    <property type="match status" value="1"/>
</dbReference>
<keyword evidence="3 6" id="KW-0369">Histidine metabolism</keyword>
<dbReference type="RefSeq" id="WP_095042257.1">
    <property type="nucleotide sequence ID" value="NZ_LN890655.1"/>
</dbReference>